<name>A0A101N6J2_9ACTN</name>
<proteinExistence type="predicted"/>
<reference evidence="2 3" key="1">
    <citation type="submission" date="2015-10" db="EMBL/GenBank/DDBJ databases">
        <title>Draft genome sequence of Streptomyces cellostaticus DSM 40189, type strain for the species Streptomyces cellostaticus.</title>
        <authorList>
            <person name="Ruckert C."/>
            <person name="Winkler A."/>
            <person name="Kalinowski J."/>
            <person name="Kampfer P."/>
            <person name="Glaeser S."/>
        </authorList>
    </citation>
    <scope>NUCLEOTIDE SEQUENCE [LARGE SCALE GENOMIC DNA]</scope>
    <source>
        <strain evidence="2 3">DSM 40189</strain>
    </source>
</reference>
<dbReference type="Gene3D" id="1.10.260.40">
    <property type="entry name" value="lambda repressor-like DNA-binding domains"/>
    <property type="match status" value="1"/>
</dbReference>
<accession>A0A101N6J2</accession>
<dbReference type="InterPro" id="IPR001387">
    <property type="entry name" value="Cro/C1-type_HTH"/>
</dbReference>
<dbReference type="PROSITE" id="PS50943">
    <property type="entry name" value="HTH_CROC1"/>
    <property type="match status" value="1"/>
</dbReference>
<dbReference type="Pfam" id="PF13560">
    <property type="entry name" value="HTH_31"/>
    <property type="match status" value="1"/>
</dbReference>
<dbReference type="GO" id="GO:0003677">
    <property type="term" value="F:DNA binding"/>
    <property type="evidence" value="ECO:0007669"/>
    <property type="project" value="InterPro"/>
</dbReference>
<dbReference type="AlphaFoldDB" id="A0A101N6J2"/>
<dbReference type="InterPro" id="IPR010982">
    <property type="entry name" value="Lambda_DNA-bd_dom_sf"/>
</dbReference>
<dbReference type="SUPFAM" id="SSF47413">
    <property type="entry name" value="lambda repressor-like DNA-binding domains"/>
    <property type="match status" value="1"/>
</dbReference>
<dbReference type="SMART" id="SM00530">
    <property type="entry name" value="HTH_XRE"/>
    <property type="match status" value="1"/>
</dbReference>
<evidence type="ECO:0000313" key="3">
    <source>
        <dbReference type="Proteomes" id="UP000054241"/>
    </source>
</evidence>
<sequence length="295" mass="31458">MAELLNLEHAHEGLATVLSQVRLIGAELENYAAAAVSDARSRGAGWDEVAVAACQSRSTVRGRWSEKAVTRLFQNRMKERSASIGERPVPSAARQEILADAEVGAREETRAAARSSRKLASALSFLHRGSGLHIKGVAAHTGLSSSYVSRMLSGERIPTWTAVRLLAETFDADPGDLRALWEASQGLVRPTRPPLHEAVARLTGAMRGIHLAAGRPPFEHVAQLSSGSLTADIVEGALAGRIVPCWETTSSLLTALGAQPADLRGVWEDTNYAFLVCVMATPDDGPPPGGMQLEE</sequence>
<protein>
    <recommendedName>
        <fullName evidence="1">HTH cro/C1-type domain-containing protein</fullName>
    </recommendedName>
</protein>
<feature type="domain" description="HTH cro/C1-type" evidence="1">
    <location>
        <begin position="137"/>
        <end position="177"/>
    </location>
</feature>
<gene>
    <name evidence="2" type="ORF">AQI88_40785</name>
</gene>
<organism evidence="2 3">
    <name type="scientific">Streptomyces cellostaticus</name>
    <dbReference type="NCBI Taxonomy" id="67285"/>
    <lineage>
        <taxon>Bacteria</taxon>
        <taxon>Bacillati</taxon>
        <taxon>Actinomycetota</taxon>
        <taxon>Actinomycetes</taxon>
        <taxon>Kitasatosporales</taxon>
        <taxon>Streptomycetaceae</taxon>
        <taxon>Streptomyces</taxon>
    </lineage>
</organism>
<dbReference type="STRING" id="67285.AQI88_40785"/>
<comment type="caution">
    <text evidence="2">The sequence shown here is derived from an EMBL/GenBank/DDBJ whole genome shotgun (WGS) entry which is preliminary data.</text>
</comment>
<dbReference type="CDD" id="cd00093">
    <property type="entry name" value="HTH_XRE"/>
    <property type="match status" value="1"/>
</dbReference>
<evidence type="ECO:0000259" key="1">
    <source>
        <dbReference type="PROSITE" id="PS50943"/>
    </source>
</evidence>
<dbReference type="EMBL" id="LMWL01000103">
    <property type="protein sequence ID" value="KUM87507.1"/>
    <property type="molecule type" value="Genomic_DNA"/>
</dbReference>
<evidence type="ECO:0000313" key="2">
    <source>
        <dbReference type="EMBL" id="KUM87507.1"/>
    </source>
</evidence>
<keyword evidence="3" id="KW-1185">Reference proteome</keyword>
<dbReference type="Proteomes" id="UP000054241">
    <property type="component" value="Unassembled WGS sequence"/>
</dbReference>